<protein>
    <recommendedName>
        <fullName evidence="1">F-box domain-containing protein</fullName>
    </recommendedName>
</protein>
<comment type="caution">
    <text evidence="2">The sequence shown here is derived from an EMBL/GenBank/DDBJ whole genome shotgun (WGS) entry which is preliminary data.</text>
</comment>
<evidence type="ECO:0000313" key="2">
    <source>
        <dbReference type="EMBL" id="OAP00222.1"/>
    </source>
</evidence>
<reference evidence="3" key="1">
    <citation type="journal article" date="2016" name="Proc. Natl. Acad. Sci. U.S.A.">
        <title>Chromosome-level assembly of Arabidopsis thaliana Ler reveals the extent of translocation and inversion polymorphisms.</title>
        <authorList>
            <person name="Zapata L."/>
            <person name="Ding J."/>
            <person name="Willing E.M."/>
            <person name="Hartwig B."/>
            <person name="Bezdan D."/>
            <person name="Jiao W.B."/>
            <person name="Patel V."/>
            <person name="Velikkakam James G."/>
            <person name="Koornneef M."/>
            <person name="Ossowski S."/>
            <person name="Schneeberger K."/>
        </authorList>
    </citation>
    <scope>NUCLEOTIDE SEQUENCE [LARGE SCALE GENOMIC DNA]</scope>
    <source>
        <strain evidence="3">cv. Landsberg erecta</strain>
    </source>
</reference>
<proteinExistence type="predicted"/>
<evidence type="ECO:0000259" key="1">
    <source>
        <dbReference type="SMART" id="SM00256"/>
    </source>
</evidence>
<dbReference type="Gene3D" id="1.20.1280.50">
    <property type="match status" value="1"/>
</dbReference>
<organism evidence="2 3">
    <name type="scientific">Arabidopsis thaliana</name>
    <name type="common">Mouse-ear cress</name>
    <dbReference type="NCBI Taxonomy" id="3702"/>
    <lineage>
        <taxon>Eukaryota</taxon>
        <taxon>Viridiplantae</taxon>
        <taxon>Streptophyta</taxon>
        <taxon>Embryophyta</taxon>
        <taxon>Tracheophyta</taxon>
        <taxon>Spermatophyta</taxon>
        <taxon>Magnoliopsida</taxon>
        <taxon>eudicotyledons</taxon>
        <taxon>Gunneridae</taxon>
        <taxon>Pentapetalae</taxon>
        <taxon>rosids</taxon>
        <taxon>malvids</taxon>
        <taxon>Brassicales</taxon>
        <taxon>Brassicaceae</taxon>
        <taxon>Camelineae</taxon>
        <taxon>Arabidopsis</taxon>
    </lineage>
</organism>
<dbReference type="PANTHER" id="PTHR44259">
    <property type="entry name" value="OS07G0183000 PROTEIN-RELATED"/>
    <property type="match status" value="1"/>
</dbReference>
<dbReference type="PANTHER" id="PTHR44259:SF26">
    <property type="entry name" value="F-BOX FAMILY PROTEIN-LIKE PROTEIN"/>
    <property type="match status" value="1"/>
</dbReference>
<dbReference type="Pfam" id="PF03478">
    <property type="entry name" value="Beta-prop_KIB1-4"/>
    <property type="match status" value="1"/>
</dbReference>
<accession>A0A178V5H3</accession>
<dbReference type="Pfam" id="PF00646">
    <property type="entry name" value="F-box"/>
    <property type="match status" value="1"/>
</dbReference>
<name>A0A178V5H3_ARATH</name>
<dbReference type="ExpressionAtlas" id="A0A178V5H3">
    <property type="expression patterns" value="baseline and differential"/>
</dbReference>
<feature type="domain" description="F-box" evidence="1">
    <location>
        <begin position="13"/>
        <end position="53"/>
    </location>
</feature>
<dbReference type="SUPFAM" id="SSF81383">
    <property type="entry name" value="F-box domain"/>
    <property type="match status" value="1"/>
</dbReference>
<dbReference type="SMART" id="SM00256">
    <property type="entry name" value="FBOX"/>
    <property type="match status" value="1"/>
</dbReference>
<dbReference type="Proteomes" id="UP000078284">
    <property type="component" value="Chromosome 4"/>
</dbReference>
<dbReference type="InterPro" id="IPR001810">
    <property type="entry name" value="F-box_dom"/>
</dbReference>
<dbReference type="InterPro" id="IPR036047">
    <property type="entry name" value="F-box-like_dom_sf"/>
</dbReference>
<dbReference type="AlphaFoldDB" id="A0A178V5H3"/>
<dbReference type="InterPro" id="IPR050942">
    <property type="entry name" value="F-box_BR-signaling"/>
</dbReference>
<dbReference type="EMBL" id="LUHQ01000004">
    <property type="protein sequence ID" value="OAP00222.1"/>
    <property type="molecule type" value="Genomic_DNA"/>
</dbReference>
<sequence>MEKNHNPNTWSELPLDLLNLVFKRLSLVNFQRAKSVCSTWYSVSRQCVPERQIALLILFPKEDNTDNSTCKLFNPDEKDKLYKMQDLGVEFAKSVCRATYGSWLLMQDSMYHLYILNIFTRERINLPPVESQLGMVKIERTIYDWFHFSHGYYSFSLSSPVFWIDEESKDYIVMWGLGVYCVVYAKKGDTSWNQIPQTSYFYDMVYKDHKLYFLSSTGTFQILDFSEEMDNKTSKVVCLLDRKLVVTVTGKALKVAKMWRPTYRTWSFRVFKISSSGYENLDSLGDEALLLDLGITVLASDVEGFKRNSIYFSCRPNGGYETNASDLFLFNLETQKMELLHKFDCSSLQLYRSRWFLPSLTHT</sequence>
<evidence type="ECO:0000313" key="3">
    <source>
        <dbReference type="Proteomes" id="UP000078284"/>
    </source>
</evidence>
<dbReference type="InterPro" id="IPR005174">
    <property type="entry name" value="KIB1-4_b-propeller"/>
</dbReference>
<gene>
    <name evidence="2" type="ordered locus">AXX17_At4g25710</name>
</gene>